<comment type="caution">
    <text evidence="5">The sequence shown here is derived from an EMBL/GenBank/DDBJ whole genome shotgun (WGS) entry which is preliminary data.</text>
</comment>
<dbReference type="GO" id="GO:0000160">
    <property type="term" value="P:phosphorelay signal transduction system"/>
    <property type="evidence" value="ECO:0007669"/>
    <property type="project" value="UniProtKB-KW"/>
</dbReference>
<keyword evidence="1 3" id="KW-0597">Phosphoprotein</keyword>
<organism evidence="5 6">
    <name type="scientific">Desulfuribacillus stibiiarsenatis</name>
    <dbReference type="NCBI Taxonomy" id="1390249"/>
    <lineage>
        <taxon>Bacteria</taxon>
        <taxon>Bacillati</taxon>
        <taxon>Bacillota</taxon>
        <taxon>Desulfuribacillia</taxon>
        <taxon>Desulfuribacillales</taxon>
        <taxon>Desulfuribacillaceae</taxon>
        <taxon>Desulfuribacillus</taxon>
    </lineage>
</organism>
<dbReference type="Gene3D" id="3.40.50.2300">
    <property type="match status" value="1"/>
</dbReference>
<feature type="domain" description="Response regulatory" evidence="4">
    <location>
        <begin position="13"/>
        <end position="131"/>
    </location>
</feature>
<dbReference type="Proteomes" id="UP000095255">
    <property type="component" value="Unassembled WGS sequence"/>
</dbReference>
<dbReference type="PANTHER" id="PTHR45339">
    <property type="entry name" value="HYBRID SIGNAL TRANSDUCTION HISTIDINE KINASE J"/>
    <property type="match status" value="1"/>
</dbReference>
<dbReference type="AlphaFoldDB" id="A0A1E5L705"/>
<dbReference type="InterPro" id="IPR011006">
    <property type="entry name" value="CheY-like_superfamily"/>
</dbReference>
<evidence type="ECO:0000259" key="4">
    <source>
        <dbReference type="PROSITE" id="PS50110"/>
    </source>
</evidence>
<accession>A0A1E5L705</accession>
<sequence length="133" mass="15318">MIILGEWLLNSPLILVVEDNVSNLVLATRLLEKQGWNVLSVDNGEKAVEIYQQHDFHAILMDVQMPIMDGYQATRKIREIEKTTGRRTTIIALTAFAMRSDREKCLEAGMDDYLTKPIIVDDFFSKMKHYLES</sequence>
<dbReference type="EMBL" id="MJAT01000012">
    <property type="protein sequence ID" value="OEH85937.1"/>
    <property type="molecule type" value="Genomic_DNA"/>
</dbReference>
<protein>
    <recommendedName>
        <fullName evidence="4">Response regulatory domain-containing protein</fullName>
    </recommendedName>
</protein>
<gene>
    <name evidence="5" type="ORF">BHU72_02020</name>
</gene>
<evidence type="ECO:0000256" key="3">
    <source>
        <dbReference type="PROSITE-ProRule" id="PRU00169"/>
    </source>
</evidence>
<dbReference type="CDD" id="cd17546">
    <property type="entry name" value="REC_hyHK_CKI1_RcsC-like"/>
    <property type="match status" value="1"/>
</dbReference>
<dbReference type="InterPro" id="IPR001789">
    <property type="entry name" value="Sig_transdc_resp-reg_receiver"/>
</dbReference>
<dbReference type="STRING" id="1390249.BHU72_02020"/>
<feature type="modified residue" description="4-aspartylphosphate" evidence="3">
    <location>
        <position position="62"/>
    </location>
</feature>
<dbReference type="PROSITE" id="PS50110">
    <property type="entry name" value="RESPONSE_REGULATORY"/>
    <property type="match status" value="1"/>
</dbReference>
<dbReference type="SMART" id="SM00448">
    <property type="entry name" value="REC"/>
    <property type="match status" value="1"/>
</dbReference>
<dbReference type="SUPFAM" id="SSF52172">
    <property type="entry name" value="CheY-like"/>
    <property type="match status" value="1"/>
</dbReference>
<keyword evidence="2" id="KW-0902">Two-component regulatory system</keyword>
<evidence type="ECO:0000313" key="5">
    <source>
        <dbReference type="EMBL" id="OEH85937.1"/>
    </source>
</evidence>
<name>A0A1E5L705_9FIRM</name>
<reference evidence="5 6" key="1">
    <citation type="submission" date="2016-09" db="EMBL/GenBank/DDBJ databases">
        <title>Desulfuribacillus arsenicus sp. nov., an obligately anaerobic, dissimilatory arsenic- and antimonate-reducing bacterium isolated from anoxic sediments.</title>
        <authorList>
            <person name="Abin C.A."/>
            <person name="Hollibaugh J.T."/>
        </authorList>
    </citation>
    <scope>NUCLEOTIDE SEQUENCE [LARGE SCALE GENOMIC DNA]</scope>
    <source>
        <strain evidence="5 6">MLFW-2</strain>
    </source>
</reference>
<proteinExistence type="predicted"/>
<keyword evidence="6" id="KW-1185">Reference proteome</keyword>
<dbReference type="PANTHER" id="PTHR45339:SF1">
    <property type="entry name" value="HYBRID SIGNAL TRANSDUCTION HISTIDINE KINASE J"/>
    <property type="match status" value="1"/>
</dbReference>
<evidence type="ECO:0000256" key="2">
    <source>
        <dbReference type="ARBA" id="ARBA00023012"/>
    </source>
</evidence>
<dbReference type="Pfam" id="PF00072">
    <property type="entry name" value="Response_reg"/>
    <property type="match status" value="1"/>
</dbReference>
<evidence type="ECO:0000256" key="1">
    <source>
        <dbReference type="ARBA" id="ARBA00022553"/>
    </source>
</evidence>
<evidence type="ECO:0000313" key="6">
    <source>
        <dbReference type="Proteomes" id="UP000095255"/>
    </source>
</evidence>